<sequence length="264" mass="27088">MTFHAKNTILFLVTACFLAVIGLAEVNVRGLANVKSYGDIVNFAAVDGEVPFVKRDIEARAVTITDYDCSETSATPESTSVPVKPSSPPEVTPAVPGESSTINVPPAAPTVNQPVPTTMIISVGKPPVTPETPTSPAEHATSSVPGTGVEVTCCTVESWPFRRDSFWWRSASESPSSGGSGVEVSVTVSACEGCPTASTSTDVVTETSSGQATSEVSSSEGVATVGTHSSGEHTPSATPMPNEASPLKGMHLAGLGLAAFHLIM</sequence>
<evidence type="ECO:0008006" key="5">
    <source>
        <dbReference type="Google" id="ProtNLM"/>
    </source>
</evidence>
<keyword evidence="4" id="KW-1185">Reference proteome</keyword>
<feature type="compositionally biased region" description="Polar residues" evidence="1">
    <location>
        <begin position="131"/>
        <end position="145"/>
    </location>
</feature>
<name>A0A3A2ZAZ1_9EURO</name>
<feature type="compositionally biased region" description="Low complexity" evidence="1">
    <location>
        <begin position="75"/>
        <end position="84"/>
    </location>
</feature>
<evidence type="ECO:0000313" key="3">
    <source>
        <dbReference type="EMBL" id="RJE19780.1"/>
    </source>
</evidence>
<evidence type="ECO:0000256" key="1">
    <source>
        <dbReference type="SAM" id="MobiDB-lite"/>
    </source>
</evidence>
<keyword evidence="2" id="KW-0732">Signal</keyword>
<protein>
    <recommendedName>
        <fullName evidence="5">GPI anchored protein</fullName>
    </recommendedName>
</protein>
<evidence type="ECO:0000313" key="4">
    <source>
        <dbReference type="Proteomes" id="UP000266188"/>
    </source>
</evidence>
<evidence type="ECO:0000256" key="2">
    <source>
        <dbReference type="SAM" id="SignalP"/>
    </source>
</evidence>
<feature type="region of interest" description="Disordered" evidence="1">
    <location>
        <begin position="196"/>
        <end position="245"/>
    </location>
</feature>
<dbReference type="EMBL" id="MVGC01000370">
    <property type="protein sequence ID" value="RJE19780.1"/>
    <property type="molecule type" value="Genomic_DNA"/>
</dbReference>
<reference evidence="4" key="1">
    <citation type="submission" date="2017-02" db="EMBL/GenBank/DDBJ databases">
        <authorList>
            <person name="Tafer H."/>
            <person name="Lopandic K."/>
        </authorList>
    </citation>
    <scope>NUCLEOTIDE SEQUENCE [LARGE SCALE GENOMIC DNA]</scope>
    <source>
        <strain evidence="4">CBS 366.77</strain>
    </source>
</reference>
<feature type="compositionally biased region" description="Polar residues" evidence="1">
    <location>
        <begin position="210"/>
        <end position="239"/>
    </location>
</feature>
<gene>
    <name evidence="3" type="ORF">PHISCL_07878</name>
</gene>
<feature type="region of interest" description="Disordered" evidence="1">
    <location>
        <begin position="69"/>
        <end position="113"/>
    </location>
</feature>
<feature type="chain" id="PRO_5017457313" description="GPI anchored protein" evidence="2">
    <location>
        <begin position="25"/>
        <end position="264"/>
    </location>
</feature>
<comment type="caution">
    <text evidence="3">The sequence shown here is derived from an EMBL/GenBank/DDBJ whole genome shotgun (WGS) entry which is preliminary data.</text>
</comment>
<dbReference type="AlphaFoldDB" id="A0A3A2ZAZ1"/>
<organism evidence="3 4">
    <name type="scientific">Aspergillus sclerotialis</name>
    <dbReference type="NCBI Taxonomy" id="2070753"/>
    <lineage>
        <taxon>Eukaryota</taxon>
        <taxon>Fungi</taxon>
        <taxon>Dikarya</taxon>
        <taxon>Ascomycota</taxon>
        <taxon>Pezizomycotina</taxon>
        <taxon>Eurotiomycetes</taxon>
        <taxon>Eurotiomycetidae</taxon>
        <taxon>Eurotiales</taxon>
        <taxon>Aspergillaceae</taxon>
        <taxon>Aspergillus</taxon>
        <taxon>Aspergillus subgen. Polypaecilum</taxon>
    </lineage>
</organism>
<proteinExistence type="predicted"/>
<accession>A0A3A2ZAZ1</accession>
<feature type="signal peptide" evidence="2">
    <location>
        <begin position="1"/>
        <end position="24"/>
    </location>
</feature>
<dbReference type="Proteomes" id="UP000266188">
    <property type="component" value="Unassembled WGS sequence"/>
</dbReference>
<feature type="compositionally biased region" description="Low complexity" evidence="1">
    <location>
        <begin position="196"/>
        <end position="209"/>
    </location>
</feature>
<feature type="region of interest" description="Disordered" evidence="1">
    <location>
        <begin position="126"/>
        <end position="146"/>
    </location>
</feature>